<dbReference type="EMBL" id="MGDD01000261">
    <property type="protein sequence ID" value="OGL43641.1"/>
    <property type="molecule type" value="Genomic_DNA"/>
</dbReference>
<keyword evidence="7 10" id="KW-1133">Transmembrane helix</keyword>
<name>A0A1F7RQ93_9BACT</name>
<dbReference type="AlphaFoldDB" id="A0A1F7RQ93"/>
<dbReference type="Proteomes" id="UP000179266">
    <property type="component" value="Unassembled WGS sequence"/>
</dbReference>
<evidence type="ECO:0000256" key="9">
    <source>
        <dbReference type="ARBA" id="ARBA00023136"/>
    </source>
</evidence>
<dbReference type="NCBIfam" id="TIGR00739">
    <property type="entry name" value="yajC"/>
    <property type="match status" value="1"/>
</dbReference>
<sequence length="114" mass="12842">MFQDNLLFFLKASPEQGSGNALVQFLPIIAIFFVFYFLLIRPQQKKQKDVQLVRENLKKGDKVITSGGIYGQVVGIDQQSIMLKVDEKTKIQVLKAAIAGKQESDTDKIDLEKP</sequence>
<evidence type="ECO:0000256" key="4">
    <source>
        <dbReference type="ARBA" id="ARBA00022475"/>
    </source>
</evidence>
<dbReference type="GO" id="GO:0015031">
    <property type="term" value="P:protein transport"/>
    <property type="evidence" value="ECO:0007669"/>
    <property type="project" value="UniProtKB-KW"/>
</dbReference>
<dbReference type="PRINTS" id="PR01853">
    <property type="entry name" value="YAJCTRNLCASE"/>
</dbReference>
<keyword evidence="6" id="KW-0653">Protein transport</keyword>
<keyword evidence="3" id="KW-0813">Transport</keyword>
<keyword evidence="5 10" id="KW-0812">Transmembrane</keyword>
<proteinExistence type="inferred from homology"/>
<evidence type="ECO:0000256" key="10">
    <source>
        <dbReference type="SAM" id="Phobius"/>
    </source>
</evidence>
<dbReference type="PANTHER" id="PTHR33909">
    <property type="entry name" value="SEC TRANSLOCON ACCESSORY COMPLEX SUBUNIT YAJC"/>
    <property type="match status" value="1"/>
</dbReference>
<dbReference type="Pfam" id="PF02699">
    <property type="entry name" value="YajC"/>
    <property type="match status" value="1"/>
</dbReference>
<evidence type="ECO:0000313" key="12">
    <source>
        <dbReference type="Proteomes" id="UP000179266"/>
    </source>
</evidence>
<dbReference type="GO" id="GO:0005886">
    <property type="term" value="C:plasma membrane"/>
    <property type="evidence" value="ECO:0007669"/>
    <property type="project" value="UniProtKB-SubCell"/>
</dbReference>
<comment type="subcellular location">
    <subcellularLocation>
        <location evidence="1">Cell membrane</location>
        <topology evidence="1">Single-pass membrane protein</topology>
    </subcellularLocation>
</comment>
<evidence type="ECO:0000256" key="3">
    <source>
        <dbReference type="ARBA" id="ARBA00022448"/>
    </source>
</evidence>
<feature type="transmembrane region" description="Helical" evidence="10">
    <location>
        <begin position="20"/>
        <end position="39"/>
    </location>
</feature>
<comment type="similarity">
    <text evidence="2">Belongs to the YajC family.</text>
</comment>
<keyword evidence="9 10" id="KW-0472">Membrane</keyword>
<dbReference type="PANTHER" id="PTHR33909:SF1">
    <property type="entry name" value="SEC TRANSLOCON ACCESSORY COMPLEX SUBUNIT YAJC"/>
    <property type="match status" value="1"/>
</dbReference>
<protein>
    <submittedName>
        <fullName evidence="11">Preprotein translocase subunit YajC</fullName>
    </submittedName>
</protein>
<keyword evidence="4" id="KW-1003">Cell membrane</keyword>
<evidence type="ECO:0000256" key="6">
    <source>
        <dbReference type="ARBA" id="ARBA00022927"/>
    </source>
</evidence>
<dbReference type="SMART" id="SM01323">
    <property type="entry name" value="YajC"/>
    <property type="match status" value="1"/>
</dbReference>
<keyword evidence="8" id="KW-0811">Translocation</keyword>
<evidence type="ECO:0000256" key="8">
    <source>
        <dbReference type="ARBA" id="ARBA00023010"/>
    </source>
</evidence>
<dbReference type="InterPro" id="IPR003849">
    <property type="entry name" value="Preprotein_translocase_YajC"/>
</dbReference>
<evidence type="ECO:0000256" key="7">
    <source>
        <dbReference type="ARBA" id="ARBA00022989"/>
    </source>
</evidence>
<evidence type="ECO:0000256" key="1">
    <source>
        <dbReference type="ARBA" id="ARBA00004162"/>
    </source>
</evidence>
<accession>A0A1F7RQ93</accession>
<organism evidence="11 12">
    <name type="scientific">Candidatus Schekmanbacteria bacterium RBG_13_48_7</name>
    <dbReference type="NCBI Taxonomy" id="1817878"/>
    <lineage>
        <taxon>Bacteria</taxon>
        <taxon>Candidatus Schekmaniibacteriota</taxon>
    </lineage>
</organism>
<gene>
    <name evidence="11" type="ORF">A2161_05795</name>
</gene>
<evidence type="ECO:0000313" key="11">
    <source>
        <dbReference type="EMBL" id="OGL43641.1"/>
    </source>
</evidence>
<comment type="caution">
    <text evidence="11">The sequence shown here is derived from an EMBL/GenBank/DDBJ whole genome shotgun (WGS) entry which is preliminary data.</text>
</comment>
<evidence type="ECO:0000256" key="2">
    <source>
        <dbReference type="ARBA" id="ARBA00006742"/>
    </source>
</evidence>
<evidence type="ECO:0000256" key="5">
    <source>
        <dbReference type="ARBA" id="ARBA00022692"/>
    </source>
</evidence>
<reference evidence="11 12" key="1">
    <citation type="journal article" date="2016" name="Nat. Commun.">
        <title>Thousands of microbial genomes shed light on interconnected biogeochemical processes in an aquifer system.</title>
        <authorList>
            <person name="Anantharaman K."/>
            <person name="Brown C.T."/>
            <person name="Hug L.A."/>
            <person name="Sharon I."/>
            <person name="Castelle C.J."/>
            <person name="Probst A.J."/>
            <person name="Thomas B.C."/>
            <person name="Singh A."/>
            <person name="Wilkins M.J."/>
            <person name="Karaoz U."/>
            <person name="Brodie E.L."/>
            <person name="Williams K.H."/>
            <person name="Hubbard S.S."/>
            <person name="Banfield J.F."/>
        </authorList>
    </citation>
    <scope>NUCLEOTIDE SEQUENCE [LARGE SCALE GENOMIC DNA]</scope>
</reference>